<protein>
    <submittedName>
        <fullName evidence="1">Uncharacterized protein</fullName>
    </submittedName>
</protein>
<reference evidence="1" key="1">
    <citation type="journal article" date="2013" name="J. Plant Res.">
        <title>Effect of fungi and light on seed germination of three Opuntia species from semiarid lands of central Mexico.</title>
        <authorList>
            <person name="Delgado-Sanchez P."/>
            <person name="Jimenez-Bremont J.F."/>
            <person name="Guerrero-Gonzalez Mde L."/>
            <person name="Flores J."/>
        </authorList>
    </citation>
    <scope>NUCLEOTIDE SEQUENCE</scope>
    <source>
        <tissue evidence="1">Cladode</tissue>
    </source>
</reference>
<dbReference type="AlphaFoldDB" id="A0A7C8ZUK4"/>
<organism evidence="1">
    <name type="scientific">Opuntia streptacantha</name>
    <name type="common">Prickly pear cactus</name>
    <name type="synonym">Opuntia cardona</name>
    <dbReference type="NCBI Taxonomy" id="393608"/>
    <lineage>
        <taxon>Eukaryota</taxon>
        <taxon>Viridiplantae</taxon>
        <taxon>Streptophyta</taxon>
        <taxon>Embryophyta</taxon>
        <taxon>Tracheophyta</taxon>
        <taxon>Spermatophyta</taxon>
        <taxon>Magnoliopsida</taxon>
        <taxon>eudicotyledons</taxon>
        <taxon>Gunneridae</taxon>
        <taxon>Pentapetalae</taxon>
        <taxon>Caryophyllales</taxon>
        <taxon>Cactineae</taxon>
        <taxon>Cactaceae</taxon>
        <taxon>Opuntioideae</taxon>
        <taxon>Opuntia</taxon>
    </lineage>
</organism>
<dbReference type="EMBL" id="GISG01172458">
    <property type="protein sequence ID" value="MBA4651979.1"/>
    <property type="molecule type" value="Transcribed_RNA"/>
</dbReference>
<proteinExistence type="predicted"/>
<reference evidence="1" key="2">
    <citation type="submission" date="2020-07" db="EMBL/GenBank/DDBJ databases">
        <authorList>
            <person name="Vera ALvarez R."/>
            <person name="Arias-Moreno D.M."/>
            <person name="Jimenez-Jacinto V."/>
            <person name="Jimenez-Bremont J.F."/>
            <person name="Swaminathan K."/>
            <person name="Moose S.P."/>
            <person name="Guerrero-Gonzalez M.L."/>
            <person name="Marino-Ramirez L."/>
            <person name="Landsman D."/>
            <person name="Rodriguez-Kessler M."/>
            <person name="Delgado-Sanchez P."/>
        </authorList>
    </citation>
    <scope>NUCLEOTIDE SEQUENCE</scope>
    <source>
        <tissue evidence="1">Cladode</tissue>
    </source>
</reference>
<evidence type="ECO:0000313" key="1">
    <source>
        <dbReference type="EMBL" id="MBA4651979.1"/>
    </source>
</evidence>
<accession>A0A7C8ZUK4</accession>
<sequence length="212" mass="22808">MPFSRSTSGVCLIVPVSSPCFVNLANSQVFPKYLPLPLPLILPLPLWRLLASLHPSKSSNLEIVVPCSLVPSNTEHPSAWSKSLCSRPPLSSRPLLDSATSRFISLPSALLLNKVSLASFVFKSVFTTASSASIASLIDKLSMQSEAEETRILSALSGVHSSLMSYLVPSTISSDFNTSEIASLIPRFVSEKCCLSAFPSEEKPPTITEMLP</sequence>
<name>A0A7C8ZUK4_OPUST</name>